<dbReference type="InterPro" id="IPR003593">
    <property type="entry name" value="AAA+_ATPase"/>
</dbReference>
<keyword evidence="2" id="KW-0347">Helicase</keyword>
<dbReference type="CDD" id="cd00009">
    <property type="entry name" value="AAA"/>
    <property type="match status" value="1"/>
</dbReference>
<dbReference type="Proteomes" id="UP000247584">
    <property type="component" value="Unassembled WGS sequence"/>
</dbReference>
<proteinExistence type="predicted"/>
<gene>
    <name evidence="2" type="ORF">C8J23_101182</name>
</gene>
<keyword evidence="2" id="KW-0378">Hydrolase</keyword>
<dbReference type="Pfam" id="PF01695">
    <property type="entry name" value="IstB_IS21"/>
    <property type="match status" value="1"/>
</dbReference>
<comment type="caution">
    <text evidence="2">The sequence shown here is derived from an EMBL/GenBank/DDBJ whole genome shotgun (WGS) entry which is preliminary data.</text>
</comment>
<dbReference type="SUPFAM" id="SSF52540">
    <property type="entry name" value="P-loop containing nucleoside triphosphate hydrolases"/>
    <property type="match status" value="1"/>
</dbReference>
<feature type="domain" description="AAA+ ATPase" evidence="1">
    <location>
        <begin position="96"/>
        <end position="220"/>
    </location>
</feature>
<dbReference type="GO" id="GO:0004386">
    <property type="term" value="F:helicase activity"/>
    <property type="evidence" value="ECO:0007669"/>
    <property type="project" value="UniProtKB-KW"/>
</dbReference>
<dbReference type="InterPro" id="IPR027417">
    <property type="entry name" value="P-loop_NTPase"/>
</dbReference>
<organism evidence="2 3">
    <name type="scientific">Shewanella chilikensis</name>
    <dbReference type="NCBI Taxonomy" id="558541"/>
    <lineage>
        <taxon>Bacteria</taxon>
        <taxon>Pseudomonadati</taxon>
        <taxon>Pseudomonadota</taxon>
        <taxon>Gammaproteobacteria</taxon>
        <taxon>Alteromonadales</taxon>
        <taxon>Shewanellaceae</taxon>
        <taxon>Shewanella</taxon>
    </lineage>
</organism>
<name>A0ABX5PTD3_9GAMM</name>
<dbReference type="EMBL" id="QJSY01000001">
    <property type="protein sequence ID" value="PYE61140.1"/>
    <property type="molecule type" value="Genomic_DNA"/>
</dbReference>
<accession>A0ABX5PTD3</accession>
<dbReference type="PANTHER" id="PTHR30050">
    <property type="entry name" value="CHROMOSOMAL REPLICATION INITIATOR PROTEIN DNAA"/>
    <property type="match status" value="1"/>
</dbReference>
<evidence type="ECO:0000313" key="2">
    <source>
        <dbReference type="EMBL" id="PYE61140.1"/>
    </source>
</evidence>
<keyword evidence="2" id="KW-0067">ATP-binding</keyword>
<dbReference type="PANTHER" id="PTHR30050:SF4">
    <property type="entry name" value="ATP-BINDING PROTEIN RV3427C IN INSERTION SEQUENCE-RELATED"/>
    <property type="match status" value="1"/>
</dbReference>
<keyword evidence="2" id="KW-0547">Nucleotide-binding</keyword>
<protein>
    <submittedName>
        <fullName evidence="2">Phage DNA replication protein (Predicted replicative helicase loader)</fullName>
    </submittedName>
</protein>
<reference evidence="2 3" key="1">
    <citation type="submission" date="2018-06" db="EMBL/GenBank/DDBJ databases">
        <title>Genomic Encyclopedia of Type Strains, Phase III (KMG-III): the genomes of soil and plant-associated and newly described type strains.</title>
        <authorList>
            <person name="Whitman W."/>
        </authorList>
    </citation>
    <scope>NUCLEOTIDE SEQUENCE [LARGE SCALE GENOMIC DNA]</scope>
    <source>
        <strain evidence="2 3">JC5</strain>
    </source>
</reference>
<dbReference type="Gene3D" id="3.40.50.300">
    <property type="entry name" value="P-loop containing nucleotide triphosphate hydrolases"/>
    <property type="match status" value="1"/>
</dbReference>
<sequence>MNKSQSLQQMLQRLNAPAHIEPCSRDVIERMRLEDEQRISSEHKARRAAALVGQSGLNQRFLDCTLDNYRCSCKGQYQAVDAAKGFLTRFAEFSSTGRGFLFYGNPGTGKNHVASAIANALMKRSHTVVMMSVMDLMDRARSCYRGQTSEEQLLRDFCRPELLIIDEIGLQRSSDDERLWLTRIIDRRLYGNRATSFITNLDGQGLRDVLGVRGYERLKEAVGMAVKFDWESYRGRGGNHEAA</sequence>
<dbReference type="SMART" id="SM00382">
    <property type="entry name" value="AAA"/>
    <property type="match status" value="1"/>
</dbReference>
<dbReference type="InterPro" id="IPR002611">
    <property type="entry name" value="IstB_ATP-bd"/>
</dbReference>
<evidence type="ECO:0000313" key="3">
    <source>
        <dbReference type="Proteomes" id="UP000247584"/>
    </source>
</evidence>
<keyword evidence="3" id="KW-1185">Reference proteome</keyword>
<dbReference type="RefSeq" id="WP_157822670.1">
    <property type="nucleotide sequence ID" value="NZ_BMXX01000017.1"/>
</dbReference>
<evidence type="ECO:0000259" key="1">
    <source>
        <dbReference type="SMART" id="SM00382"/>
    </source>
</evidence>